<dbReference type="GO" id="GO:0030422">
    <property type="term" value="P:siRNA processing"/>
    <property type="evidence" value="ECO:0007669"/>
    <property type="project" value="TreeGrafter"/>
</dbReference>
<dbReference type="InterPro" id="IPR057596">
    <property type="entry name" value="RDRP_core"/>
</dbReference>
<name>A0A8H4WTH6_9HYPO</name>
<keyword evidence="1" id="KW-0548">Nucleotidyltransferase</keyword>
<evidence type="ECO:0000313" key="4">
    <source>
        <dbReference type="EMBL" id="KAF4949400.1"/>
    </source>
</evidence>
<dbReference type="PANTHER" id="PTHR23079:SF14">
    <property type="entry name" value="RNA-DEPENDENT RNA POLYMERASE"/>
    <property type="match status" value="1"/>
</dbReference>
<dbReference type="InterPro" id="IPR007855">
    <property type="entry name" value="RDRP"/>
</dbReference>
<reference evidence="4" key="1">
    <citation type="journal article" date="2020" name="BMC Genomics">
        <title>Correction to: Identification and distribution of gene clusters required for synthesis of sphingolipid metabolism inhibitors in diverse species of the filamentous fungus Fusarium.</title>
        <authorList>
            <person name="Kim H.S."/>
            <person name="Lohmar J.M."/>
            <person name="Busman M."/>
            <person name="Brown D.W."/>
            <person name="Naumann T.A."/>
            <person name="Divon H.H."/>
            <person name="Lysoe E."/>
            <person name="Uhlig S."/>
            <person name="Proctor R.H."/>
        </authorList>
    </citation>
    <scope>NUCLEOTIDE SEQUENCE</scope>
    <source>
        <strain evidence="4">NRRL 20472</strain>
    </source>
</reference>
<organism evidence="4 5">
    <name type="scientific">Fusarium sarcochroum</name>
    <dbReference type="NCBI Taxonomy" id="1208366"/>
    <lineage>
        <taxon>Eukaryota</taxon>
        <taxon>Fungi</taxon>
        <taxon>Dikarya</taxon>
        <taxon>Ascomycota</taxon>
        <taxon>Pezizomycotina</taxon>
        <taxon>Sordariomycetes</taxon>
        <taxon>Hypocreomycetidae</taxon>
        <taxon>Hypocreales</taxon>
        <taxon>Nectriaceae</taxon>
        <taxon>Fusarium</taxon>
        <taxon>Fusarium lateritium species complex</taxon>
    </lineage>
</organism>
<evidence type="ECO:0000313" key="5">
    <source>
        <dbReference type="Proteomes" id="UP000622797"/>
    </source>
</evidence>
<dbReference type="OrthoDB" id="10055769at2759"/>
<dbReference type="Proteomes" id="UP000622797">
    <property type="component" value="Unassembled WGS sequence"/>
</dbReference>
<protein>
    <recommendedName>
        <fullName evidence="1">RNA-dependent RNA polymerase</fullName>
        <ecNumber evidence="1">2.7.7.48</ecNumber>
    </recommendedName>
</protein>
<keyword evidence="1" id="KW-0696">RNA-directed RNA polymerase</keyword>
<evidence type="ECO:0000256" key="2">
    <source>
        <dbReference type="SAM" id="MobiDB-lite"/>
    </source>
</evidence>
<keyword evidence="1" id="KW-0808">Transferase</keyword>
<keyword evidence="5" id="KW-1185">Reference proteome</keyword>
<keyword evidence="1" id="KW-0694">RNA-binding</keyword>
<evidence type="ECO:0000259" key="3">
    <source>
        <dbReference type="Pfam" id="PF05183"/>
    </source>
</evidence>
<dbReference type="Pfam" id="PF05183">
    <property type="entry name" value="RdRP"/>
    <property type="match status" value="1"/>
</dbReference>
<dbReference type="GO" id="GO:0031380">
    <property type="term" value="C:nuclear RNA-directed RNA polymerase complex"/>
    <property type="evidence" value="ECO:0007669"/>
    <property type="project" value="TreeGrafter"/>
</dbReference>
<proteinExistence type="inferred from homology"/>
<feature type="compositionally biased region" description="Polar residues" evidence="2">
    <location>
        <begin position="1"/>
        <end position="11"/>
    </location>
</feature>
<dbReference type="PANTHER" id="PTHR23079">
    <property type="entry name" value="RNA-DEPENDENT RNA POLYMERASE"/>
    <property type="match status" value="1"/>
</dbReference>
<dbReference type="GO" id="GO:0003723">
    <property type="term" value="F:RNA binding"/>
    <property type="evidence" value="ECO:0007669"/>
    <property type="project" value="UniProtKB-KW"/>
</dbReference>
<sequence length="1067" mass="120933">MSATRVTNAGHCTSRIVPRSQPSSHGRANGISTTWHKAVARKDSVCDDLYFGNPSRYDDDSDGSDYSVSSALADEMGQMWNVQENSQSFTGAGKKSSTSSLHEPPSRASSATVDQTSRMQEHNTSQEPALAYKINFTWPSCPMQMENAPLIIKWETHRIAQHCSISLKSVVLRYSSAWEDQRLFRRALKSMSCFHEKTFPPECDSKVWLEGLSGNSECKRDVVFKAILHLNHKTGDAKLEFGIPTLERSSRLRRKFGFDRFIDLQLLISSRSRSSSQADRDRALAKWLVHNDHLFLSRKWTAFFIEDPKFKPTSATLSSEFREVKKVCLFAEEGQGLEPHLTKHSTIAPIQQPARTVCDRFSMLDWLLRFDHNMSEPYMKLFHRISQGLTKATPTIVLSEDQLQNHPGDIKSATGKTMNDGIGRVSIALMKEVQHALGLDHLPAAIQGRIGSAKGVWILDTGNPSCQKYLETYTSQRKWDCDWADPEQRTLEVVSQSSGLEPASLNIQFIPILEDRANNRDQMRTAIIKHTKRHLQTSLERAKEAMTKPELFRKWIHETSYSGYSDNSESWFVGGLPKKWTEALSFLSDGGFEPLKLKFMHGLTFDHVKSQWEKVNSKMKIKIDQSTWALMTVDFQKVLAPDEVHLCFSSAFNDGLEDRYDLDGLDVLVARCPAHLPSDIQKVKAVFKPELRHLKDVIIFPSTGDEPLADRLSGGDYDGDRAWICWDSDITDNFRNAKVPPKPSFDGYLQANKCTVESLSLTYGKAYFLDHLLEEAFTFHIAPKLVGICTDYKERLSYQQNSICTLSVTNLSWLLNYCGGNAFLERPSYKLDTTGNISESCHILDYLKSTMQELIDNGLSDLSSCRLEQDGECGIWELSTFDADLAAYWDDFETGVEDMIQKQDPASTWLRELRSNLERDIKACFSYWGKMMSGTNHYFIKLIPVYERWVSISPKVITGSKVATAVIWSLTQPFTNTSLLGGWQLLKASLTFKLYHDFRPKFAWQMAGRQLQYIKALRVREARQGSSGGPIPVTPRTYKLLRPDGKKIGKLHSDCGEVSSEDMSYSD</sequence>
<evidence type="ECO:0000256" key="1">
    <source>
        <dbReference type="RuleBase" id="RU363098"/>
    </source>
</evidence>
<reference evidence="4" key="2">
    <citation type="submission" date="2020-05" db="EMBL/GenBank/DDBJ databases">
        <authorList>
            <person name="Kim H.-S."/>
            <person name="Proctor R.H."/>
            <person name="Brown D.W."/>
        </authorList>
    </citation>
    <scope>NUCLEOTIDE SEQUENCE</scope>
    <source>
        <strain evidence="4">NRRL 20472</strain>
    </source>
</reference>
<comment type="caution">
    <text evidence="4">The sequence shown here is derived from an EMBL/GenBank/DDBJ whole genome shotgun (WGS) entry which is preliminary data.</text>
</comment>
<accession>A0A8H4WTH6</accession>
<feature type="domain" description="RDRP core" evidence="3">
    <location>
        <begin position="241"/>
        <end position="814"/>
    </location>
</feature>
<gene>
    <name evidence="4" type="ORF">FSARC_13490</name>
</gene>
<dbReference type="AlphaFoldDB" id="A0A8H4WTH6"/>
<comment type="catalytic activity">
    <reaction evidence="1">
        <text>RNA(n) + a ribonucleoside 5'-triphosphate = RNA(n+1) + diphosphate</text>
        <dbReference type="Rhea" id="RHEA:21248"/>
        <dbReference type="Rhea" id="RHEA-COMP:14527"/>
        <dbReference type="Rhea" id="RHEA-COMP:17342"/>
        <dbReference type="ChEBI" id="CHEBI:33019"/>
        <dbReference type="ChEBI" id="CHEBI:61557"/>
        <dbReference type="ChEBI" id="CHEBI:140395"/>
        <dbReference type="EC" id="2.7.7.48"/>
    </reaction>
</comment>
<dbReference type="EC" id="2.7.7.48" evidence="1"/>
<feature type="region of interest" description="Disordered" evidence="2">
    <location>
        <begin position="86"/>
        <end position="125"/>
    </location>
</feature>
<dbReference type="Gene3D" id="1.10.8.790">
    <property type="entry name" value="RNA-dependent RNA polymerase, slab domain, helical subdomain-like"/>
    <property type="match status" value="1"/>
</dbReference>
<feature type="region of interest" description="Disordered" evidence="2">
    <location>
        <begin position="1"/>
        <end position="30"/>
    </location>
</feature>
<feature type="compositionally biased region" description="Polar residues" evidence="2">
    <location>
        <begin position="20"/>
        <end position="30"/>
    </location>
</feature>
<comment type="similarity">
    <text evidence="1">Belongs to the RdRP family.</text>
</comment>
<dbReference type="GO" id="GO:0003968">
    <property type="term" value="F:RNA-directed RNA polymerase activity"/>
    <property type="evidence" value="ECO:0007669"/>
    <property type="project" value="UniProtKB-KW"/>
</dbReference>
<dbReference type="EMBL" id="JABEXW010001011">
    <property type="protein sequence ID" value="KAF4949400.1"/>
    <property type="molecule type" value="Genomic_DNA"/>
</dbReference>